<evidence type="ECO:0000313" key="18">
    <source>
        <dbReference type="Proteomes" id="UP000254572"/>
    </source>
</evidence>
<proteinExistence type="inferred from homology"/>
<dbReference type="GO" id="GO:0051205">
    <property type="term" value="P:protein insertion into membrane"/>
    <property type="evidence" value="ECO:0007669"/>
    <property type="project" value="TreeGrafter"/>
</dbReference>
<evidence type="ECO:0000256" key="7">
    <source>
        <dbReference type="ARBA" id="ARBA00022927"/>
    </source>
</evidence>
<feature type="compositionally biased region" description="Low complexity" evidence="14">
    <location>
        <begin position="35"/>
        <end position="45"/>
    </location>
</feature>
<dbReference type="NCBIfam" id="NF002352">
    <property type="entry name" value="PRK01318.1-3"/>
    <property type="match status" value="1"/>
</dbReference>
<feature type="transmembrane region" description="Helical" evidence="13">
    <location>
        <begin position="362"/>
        <end position="385"/>
    </location>
</feature>
<evidence type="ECO:0000259" key="16">
    <source>
        <dbReference type="Pfam" id="PF14849"/>
    </source>
</evidence>
<comment type="subcellular location">
    <subcellularLocation>
        <location evidence="1">Cell inner membrane</location>
        <topology evidence="1">Multi-pass membrane protein</topology>
    </subcellularLocation>
    <subcellularLocation>
        <location evidence="13">Cell membrane</location>
        <topology evidence="13">Multi-pass membrane protein</topology>
    </subcellularLocation>
</comment>
<evidence type="ECO:0000256" key="11">
    <source>
        <dbReference type="ARBA" id="ARBA00033245"/>
    </source>
</evidence>
<dbReference type="OrthoDB" id="9780552at2"/>
<dbReference type="RefSeq" id="WP_115611978.1">
    <property type="nucleotide sequence ID" value="NZ_JBHLZC010000002.1"/>
</dbReference>
<evidence type="ECO:0000256" key="8">
    <source>
        <dbReference type="ARBA" id="ARBA00022989"/>
    </source>
</evidence>
<evidence type="ECO:0000256" key="14">
    <source>
        <dbReference type="SAM" id="MobiDB-lite"/>
    </source>
</evidence>
<dbReference type="Proteomes" id="UP000254572">
    <property type="component" value="Unassembled WGS sequence"/>
</dbReference>
<evidence type="ECO:0000256" key="13">
    <source>
        <dbReference type="HAMAP-Rule" id="MF_01810"/>
    </source>
</evidence>
<keyword evidence="7 13" id="KW-0653">Protein transport</keyword>
<dbReference type="HAMAP" id="MF_01810">
    <property type="entry name" value="YidC_type1"/>
    <property type="match status" value="1"/>
</dbReference>
<dbReference type="PRINTS" id="PR00701">
    <property type="entry name" value="60KDINNERMP"/>
</dbReference>
<keyword evidence="6 13" id="KW-0812">Transmembrane</keyword>
<feature type="region of interest" description="Disordered" evidence="14">
    <location>
        <begin position="34"/>
        <end position="56"/>
    </location>
</feature>
<evidence type="ECO:0000256" key="6">
    <source>
        <dbReference type="ARBA" id="ARBA00022692"/>
    </source>
</evidence>
<evidence type="ECO:0000256" key="12">
    <source>
        <dbReference type="ARBA" id="ARBA00033342"/>
    </source>
</evidence>
<keyword evidence="4 13" id="KW-0813">Transport</keyword>
<sequence length="560" mass="62114">MKNNPKLLLYISAAILAFMLWQKWQIANLPPAPPQTAVTPAAVTPSNTGADVPQATAGSDIPATAASSDIPVTNAETGATIRVKTDVFTLQITSKGGTIVHADLLRYAANKNSDQPLALLHPDNPARFLLQSGLTSGNGDKAPTHHAIFTAPASEYTLADGQDSLSVPLTWQENGITVTKTYTFKRGAYDFTLEQKVQNDSDKTWSGNAYQQWVFGQPLPSGGMGQVGTYTGGVVSYDSDPYEKIKLGTQFNTKTENGWVAMIQHYFVGAIVPPQGQTQEFYTNTNATSGDHFIGVTSGVQQIAAGQSARFTNTIYIGPKIQKDLKAVAPNLDKTVDYGFLFMIGQPMYYVLHFIHGIVGNWGWALILMTLLIKVLFFTPSAWAYKSMAKMRRLGPEMQRIKEQYGDDRQAASMAMMKLYKDEKVNPASGCLPMLLQIPFFIAFYWVLIESVELRHAPWLGWIHDLSAMDPYFILPIINAALMFLQQKLNPPPPDPTQAKVMMMLPLVFGFMFMWFPSGLVLYWTVSNAFGIVQQYIMNKRYGDRKHPPHDAHGKKHNKK</sequence>
<feature type="domain" description="Membrane insertase YidC N-terminal" evidence="16">
    <location>
        <begin position="81"/>
        <end position="350"/>
    </location>
</feature>
<evidence type="ECO:0000256" key="9">
    <source>
        <dbReference type="ARBA" id="ARBA00023136"/>
    </source>
</evidence>
<dbReference type="NCBIfam" id="TIGR03593">
    <property type="entry name" value="yidC_nterm"/>
    <property type="match status" value="1"/>
</dbReference>
<comment type="similarity">
    <text evidence="2 13">Belongs to the OXA1/ALB3/YidC family. Type 1 subfamily.</text>
</comment>
<feature type="domain" description="Membrane insertase YidC/Oxa/ALB C-terminal" evidence="15">
    <location>
        <begin position="362"/>
        <end position="540"/>
    </location>
</feature>
<name>A0A381EBG8_9GAMM</name>
<comment type="function">
    <text evidence="13">Required for the insertion and/or proper folding and/or complex formation of integral membrane proteins into the membrane. Involved in integration of membrane proteins that insert both dependently and independently of the Sec translocase complex, as well as at least some lipoproteins. Aids folding of multispanning membrane proteins.</text>
</comment>
<keyword evidence="9 13" id="KW-0472">Membrane</keyword>
<dbReference type="GO" id="GO:0015031">
    <property type="term" value="P:protein transport"/>
    <property type="evidence" value="ECO:0007669"/>
    <property type="project" value="UniProtKB-KW"/>
</dbReference>
<dbReference type="Pfam" id="PF14849">
    <property type="entry name" value="YidC_periplas"/>
    <property type="match status" value="1"/>
</dbReference>
<feature type="transmembrane region" description="Helical" evidence="13">
    <location>
        <begin position="425"/>
        <end position="448"/>
    </location>
</feature>
<dbReference type="InterPro" id="IPR001708">
    <property type="entry name" value="YidC/ALB3/OXA1/COX18"/>
</dbReference>
<dbReference type="EMBL" id="UFUW01000001">
    <property type="protein sequence ID" value="SUX24223.1"/>
    <property type="molecule type" value="Genomic_DNA"/>
</dbReference>
<dbReference type="NCBIfam" id="TIGR03592">
    <property type="entry name" value="yidC_oxa1_cterm"/>
    <property type="match status" value="1"/>
</dbReference>
<protein>
    <recommendedName>
        <fullName evidence="3 13">Membrane protein insertase YidC</fullName>
    </recommendedName>
    <alternativeName>
        <fullName evidence="12 13">Foldase YidC</fullName>
    </alternativeName>
    <alternativeName>
        <fullName evidence="11 13">Membrane integrase YidC</fullName>
    </alternativeName>
    <alternativeName>
        <fullName evidence="13">Membrane protein YidC</fullName>
    </alternativeName>
</protein>
<feature type="transmembrane region" description="Helical" evidence="13">
    <location>
        <begin position="521"/>
        <end position="538"/>
    </location>
</feature>
<dbReference type="InterPro" id="IPR028055">
    <property type="entry name" value="YidC/Oxa/ALB_C"/>
</dbReference>
<comment type="subunit">
    <text evidence="13">Interacts with the Sec translocase complex via SecD. Specifically interacts with transmembrane segments of nascent integral membrane proteins during membrane integration.</text>
</comment>
<evidence type="ECO:0000256" key="5">
    <source>
        <dbReference type="ARBA" id="ARBA00022475"/>
    </source>
</evidence>
<dbReference type="CDD" id="cd20070">
    <property type="entry name" value="5TM_YidC_Alb3"/>
    <property type="match status" value="1"/>
</dbReference>
<dbReference type="Gene3D" id="2.70.98.90">
    <property type="match status" value="1"/>
</dbReference>
<evidence type="ECO:0000256" key="4">
    <source>
        <dbReference type="ARBA" id="ARBA00022448"/>
    </source>
</evidence>
<evidence type="ECO:0000256" key="3">
    <source>
        <dbReference type="ARBA" id="ARBA00015325"/>
    </source>
</evidence>
<keyword evidence="10 13" id="KW-0143">Chaperone</keyword>
<dbReference type="GO" id="GO:0005886">
    <property type="term" value="C:plasma membrane"/>
    <property type="evidence" value="ECO:0007669"/>
    <property type="project" value="UniProtKB-SubCell"/>
</dbReference>
<feature type="transmembrane region" description="Helical" evidence="13">
    <location>
        <begin position="7"/>
        <end position="24"/>
    </location>
</feature>
<evidence type="ECO:0000313" key="17">
    <source>
        <dbReference type="EMBL" id="SUX24223.1"/>
    </source>
</evidence>
<keyword evidence="5 13" id="KW-1003">Cell membrane</keyword>
<dbReference type="CDD" id="cd19961">
    <property type="entry name" value="EcYidC-like_peri"/>
    <property type="match status" value="1"/>
</dbReference>
<evidence type="ECO:0000256" key="10">
    <source>
        <dbReference type="ARBA" id="ARBA00023186"/>
    </source>
</evidence>
<dbReference type="InterPro" id="IPR028053">
    <property type="entry name" value="Membr_insert_YidC_N"/>
</dbReference>
<organism evidence="17 18">
    <name type="scientific">Cardiobacterium valvarum</name>
    <dbReference type="NCBI Taxonomy" id="194702"/>
    <lineage>
        <taxon>Bacteria</taxon>
        <taxon>Pseudomonadati</taxon>
        <taxon>Pseudomonadota</taxon>
        <taxon>Gammaproteobacteria</taxon>
        <taxon>Cardiobacteriales</taxon>
        <taxon>Cardiobacteriaceae</taxon>
        <taxon>Cardiobacterium</taxon>
    </lineage>
</organism>
<evidence type="ECO:0000256" key="1">
    <source>
        <dbReference type="ARBA" id="ARBA00004429"/>
    </source>
</evidence>
<dbReference type="GO" id="GO:0032977">
    <property type="term" value="F:membrane insertase activity"/>
    <property type="evidence" value="ECO:0007669"/>
    <property type="project" value="InterPro"/>
</dbReference>
<dbReference type="InterPro" id="IPR019998">
    <property type="entry name" value="Membr_insert_YidC"/>
</dbReference>
<dbReference type="InterPro" id="IPR038221">
    <property type="entry name" value="YidC_periplasmic_sf"/>
</dbReference>
<evidence type="ECO:0000256" key="2">
    <source>
        <dbReference type="ARBA" id="ARBA00010527"/>
    </source>
</evidence>
<dbReference type="PRINTS" id="PR01900">
    <property type="entry name" value="YIDCPROTEIN"/>
</dbReference>
<dbReference type="Pfam" id="PF02096">
    <property type="entry name" value="60KD_IMP"/>
    <property type="match status" value="1"/>
</dbReference>
<dbReference type="AlphaFoldDB" id="A0A381EBG8"/>
<evidence type="ECO:0000259" key="15">
    <source>
        <dbReference type="Pfam" id="PF02096"/>
    </source>
</evidence>
<dbReference type="PANTHER" id="PTHR12428:SF65">
    <property type="entry name" value="CYTOCHROME C OXIDASE ASSEMBLY PROTEIN COX18, MITOCHONDRIAL"/>
    <property type="match status" value="1"/>
</dbReference>
<keyword evidence="8 13" id="KW-1133">Transmembrane helix</keyword>
<dbReference type="PANTHER" id="PTHR12428">
    <property type="entry name" value="OXA1"/>
    <property type="match status" value="1"/>
</dbReference>
<reference evidence="17 18" key="1">
    <citation type="submission" date="2018-06" db="EMBL/GenBank/DDBJ databases">
        <authorList>
            <consortium name="Pathogen Informatics"/>
            <person name="Doyle S."/>
        </authorList>
    </citation>
    <scope>NUCLEOTIDE SEQUENCE [LARGE SCALE GENOMIC DNA]</scope>
    <source>
        <strain evidence="17 18">NCTC13294</strain>
    </source>
</reference>
<keyword evidence="18" id="KW-1185">Reference proteome</keyword>
<gene>
    <name evidence="13 17" type="primary">yidC</name>
    <name evidence="17" type="ORF">NCTC13294_01756</name>
</gene>
<accession>A0A381EBG8</accession>
<dbReference type="InterPro" id="IPR047196">
    <property type="entry name" value="YidC_ALB_C"/>
</dbReference>